<dbReference type="PANTHER" id="PTHR24348:SF71">
    <property type="entry name" value="PROTEIN KINASE DOMAIN-CONTAINING PROTEIN"/>
    <property type="match status" value="1"/>
</dbReference>
<dbReference type="PROSITE" id="PS00108">
    <property type="entry name" value="PROTEIN_KINASE_ST"/>
    <property type="match status" value="1"/>
</dbReference>
<dbReference type="Gene3D" id="1.10.510.10">
    <property type="entry name" value="Transferase(Phosphotransferase) domain 1"/>
    <property type="match status" value="1"/>
</dbReference>
<evidence type="ECO:0000313" key="14">
    <source>
        <dbReference type="Proteomes" id="UP000440004"/>
    </source>
</evidence>
<keyword evidence="10" id="KW-1133">Transmembrane helix</keyword>
<comment type="catalytic activity">
    <reaction evidence="8">
        <text>L-seryl-[protein] + ATP = O-phospho-L-seryl-[protein] + ADP + H(+)</text>
        <dbReference type="Rhea" id="RHEA:17989"/>
        <dbReference type="Rhea" id="RHEA-COMP:9863"/>
        <dbReference type="Rhea" id="RHEA-COMP:11604"/>
        <dbReference type="ChEBI" id="CHEBI:15378"/>
        <dbReference type="ChEBI" id="CHEBI:29999"/>
        <dbReference type="ChEBI" id="CHEBI:30616"/>
        <dbReference type="ChEBI" id="CHEBI:83421"/>
        <dbReference type="ChEBI" id="CHEBI:456216"/>
        <dbReference type="EC" id="2.7.11.1"/>
    </reaction>
</comment>
<dbReference type="PROSITE" id="PS00107">
    <property type="entry name" value="PROTEIN_KINASE_ATP"/>
    <property type="match status" value="1"/>
</dbReference>
<protein>
    <recommendedName>
        <fullName evidence="1">non-specific serine/threonine protein kinase</fullName>
        <ecNumber evidence="1">2.7.11.1</ecNumber>
    </recommendedName>
</protein>
<feature type="domain" description="PASTA" evidence="12">
    <location>
        <begin position="406"/>
        <end position="473"/>
    </location>
</feature>
<dbReference type="InterPro" id="IPR005543">
    <property type="entry name" value="PASTA_dom"/>
</dbReference>
<evidence type="ECO:0000256" key="5">
    <source>
        <dbReference type="ARBA" id="ARBA00022777"/>
    </source>
</evidence>
<evidence type="ECO:0000256" key="4">
    <source>
        <dbReference type="ARBA" id="ARBA00022741"/>
    </source>
</evidence>
<evidence type="ECO:0000256" key="7">
    <source>
        <dbReference type="ARBA" id="ARBA00047899"/>
    </source>
</evidence>
<dbReference type="PANTHER" id="PTHR24348">
    <property type="entry name" value="SERINE/THREONINE-PROTEIN KINASE UNC-51-RELATED"/>
    <property type="match status" value="1"/>
</dbReference>
<keyword evidence="4 9" id="KW-0547">Nucleotide-binding</keyword>
<dbReference type="SMART" id="SM00220">
    <property type="entry name" value="S_TKc"/>
    <property type="match status" value="1"/>
</dbReference>
<evidence type="ECO:0000259" key="12">
    <source>
        <dbReference type="PROSITE" id="PS51178"/>
    </source>
</evidence>
<dbReference type="Gene3D" id="3.30.200.20">
    <property type="entry name" value="Phosphorylase Kinase, domain 1"/>
    <property type="match status" value="1"/>
</dbReference>
<dbReference type="NCBIfam" id="NF033483">
    <property type="entry name" value="PknB_PASTA_kin"/>
    <property type="match status" value="1"/>
</dbReference>
<keyword evidence="14" id="KW-1185">Reference proteome</keyword>
<dbReference type="Pfam" id="PF03793">
    <property type="entry name" value="PASTA"/>
    <property type="match status" value="3"/>
</dbReference>
<sequence length="629" mass="70250">MTGKLLGGRYELIEVIGIGGMAIVYKAKDKLLNRLVAVKVLKNEFNENEQFINKFKRESQSAASLSHNNIVNVFDVGVEENNHYIVMELVSGQTLKAYIKEKGELPWKEALFLVKQIAFALDHAHKNKIIHRDIKPHNIILNDEMIPKVTDFGIARAISSATITLVEETMGSVHYISPEQARGGFVDEKSDLYSLGIVLFEMITGKVPFDSDNSVSIAIKHIQEDIELPDDLDDVPLGLLDIIMKLVKKNPIDRYKNSRELIKDLILIQNNPAARIDDLQSEFQTKKTPIIADNQLNKKDKQEKGKDKKKIRKKVIIAVVILSVLCGMVIFALNSMIQVQEVEVPALEGKSLTEAIEILEENNLEYIIEKREHSSQVEKDHIIKQNPAAGAVLKEDQSVKLIVSDGPKEVILPDVTDKFEVEGTQILENMGFVIEEVTREFKDQYDKDKIYEQYPAAGTSLVEGSEIKLYVSKGKNTVVITDLTGKSLEEAKNIILSAGLVVGGDIQEVTSEKYDKNVVVSQTPKGGQEVAKDSVVNLTVSSGLIKTKSVTINLNPYVEGDNDDDDEESEPQKLRVRVLLINQANESTVAYNQEHLSNETITVNLKGVGVQYYQVQINNTLYEPAIISF</sequence>
<organism evidence="13 14">
    <name type="scientific">Alkalibaculum sporogenes</name>
    <dbReference type="NCBI Taxonomy" id="2655001"/>
    <lineage>
        <taxon>Bacteria</taxon>
        <taxon>Bacillati</taxon>
        <taxon>Bacillota</taxon>
        <taxon>Clostridia</taxon>
        <taxon>Eubacteriales</taxon>
        <taxon>Eubacteriaceae</taxon>
        <taxon>Alkalibaculum</taxon>
    </lineage>
</organism>
<feature type="binding site" evidence="9">
    <location>
        <position position="39"/>
    </location>
    <ligand>
        <name>ATP</name>
        <dbReference type="ChEBI" id="CHEBI:30616"/>
    </ligand>
</feature>
<dbReference type="FunFam" id="1.10.510.10:FF:000021">
    <property type="entry name" value="Serine/threonine protein kinase"/>
    <property type="match status" value="1"/>
</dbReference>
<evidence type="ECO:0000313" key="13">
    <source>
        <dbReference type="EMBL" id="MPW26036.1"/>
    </source>
</evidence>
<keyword evidence="3" id="KW-0808">Transferase</keyword>
<evidence type="ECO:0000256" key="8">
    <source>
        <dbReference type="ARBA" id="ARBA00048679"/>
    </source>
</evidence>
<evidence type="ECO:0000256" key="3">
    <source>
        <dbReference type="ARBA" id="ARBA00022679"/>
    </source>
</evidence>
<evidence type="ECO:0000256" key="9">
    <source>
        <dbReference type="PROSITE-ProRule" id="PRU10141"/>
    </source>
</evidence>
<gene>
    <name evidence="13" type="primary">pknB</name>
    <name evidence="13" type="ORF">GC105_09560</name>
</gene>
<evidence type="ECO:0000259" key="11">
    <source>
        <dbReference type="PROSITE" id="PS50011"/>
    </source>
</evidence>
<reference evidence="13 14" key="1">
    <citation type="submission" date="2019-10" db="EMBL/GenBank/DDBJ databases">
        <title>Alkalibaculum tamaniensis sp.nov., a new alkaliphilic acetogen, isolated on methoxylated aromatics from a mud volcano.</title>
        <authorList>
            <person name="Khomyakova M.A."/>
            <person name="Merkel A.Y."/>
            <person name="Bonch-Osmolovskaya E.A."/>
            <person name="Slobodkin A.I."/>
        </authorList>
    </citation>
    <scope>NUCLEOTIDE SEQUENCE [LARGE SCALE GENOMIC DNA]</scope>
    <source>
        <strain evidence="13 14">M08DMB</strain>
    </source>
</reference>
<dbReference type="EMBL" id="WHNX01000013">
    <property type="protein sequence ID" value="MPW26036.1"/>
    <property type="molecule type" value="Genomic_DNA"/>
</dbReference>
<dbReference type="SUPFAM" id="SSF56112">
    <property type="entry name" value="Protein kinase-like (PK-like)"/>
    <property type="match status" value="1"/>
</dbReference>
<dbReference type="GO" id="GO:0004674">
    <property type="term" value="F:protein serine/threonine kinase activity"/>
    <property type="evidence" value="ECO:0007669"/>
    <property type="project" value="UniProtKB-KW"/>
</dbReference>
<keyword evidence="2" id="KW-0723">Serine/threonine-protein kinase</keyword>
<dbReference type="FunFam" id="3.30.200.20:FF:000035">
    <property type="entry name" value="Serine/threonine protein kinase Stk1"/>
    <property type="match status" value="1"/>
</dbReference>
<comment type="catalytic activity">
    <reaction evidence="7">
        <text>L-threonyl-[protein] + ATP = O-phospho-L-threonyl-[protein] + ADP + H(+)</text>
        <dbReference type="Rhea" id="RHEA:46608"/>
        <dbReference type="Rhea" id="RHEA-COMP:11060"/>
        <dbReference type="Rhea" id="RHEA-COMP:11605"/>
        <dbReference type="ChEBI" id="CHEBI:15378"/>
        <dbReference type="ChEBI" id="CHEBI:30013"/>
        <dbReference type="ChEBI" id="CHEBI:30616"/>
        <dbReference type="ChEBI" id="CHEBI:61977"/>
        <dbReference type="ChEBI" id="CHEBI:456216"/>
        <dbReference type="EC" id="2.7.11.1"/>
    </reaction>
</comment>
<dbReference type="InterPro" id="IPR011009">
    <property type="entry name" value="Kinase-like_dom_sf"/>
</dbReference>
<keyword evidence="6 9" id="KW-0067">ATP-binding</keyword>
<dbReference type="PROSITE" id="PS51178">
    <property type="entry name" value="PASTA"/>
    <property type="match status" value="3"/>
</dbReference>
<proteinExistence type="predicted"/>
<feature type="transmembrane region" description="Helical" evidence="10">
    <location>
        <begin position="315"/>
        <end position="337"/>
    </location>
</feature>
<dbReference type="InterPro" id="IPR017441">
    <property type="entry name" value="Protein_kinase_ATP_BS"/>
</dbReference>
<name>A0A6A7K9G4_9FIRM</name>
<dbReference type="SMART" id="SM00740">
    <property type="entry name" value="PASTA"/>
    <property type="match status" value="3"/>
</dbReference>
<evidence type="ECO:0000256" key="2">
    <source>
        <dbReference type="ARBA" id="ARBA00022527"/>
    </source>
</evidence>
<dbReference type="GO" id="GO:0005524">
    <property type="term" value="F:ATP binding"/>
    <property type="evidence" value="ECO:0007669"/>
    <property type="project" value="UniProtKB-UniRule"/>
</dbReference>
<dbReference type="InterPro" id="IPR045269">
    <property type="entry name" value="Atg1-like"/>
</dbReference>
<accession>A0A6A7K9G4</accession>
<dbReference type="Pfam" id="PF00069">
    <property type="entry name" value="Pkinase"/>
    <property type="match status" value="1"/>
</dbReference>
<dbReference type="AlphaFoldDB" id="A0A6A7K9G4"/>
<evidence type="ECO:0000256" key="6">
    <source>
        <dbReference type="ARBA" id="ARBA00022840"/>
    </source>
</evidence>
<dbReference type="CDD" id="cd14014">
    <property type="entry name" value="STKc_PknB_like"/>
    <property type="match status" value="1"/>
</dbReference>
<feature type="domain" description="PASTA" evidence="12">
    <location>
        <begin position="474"/>
        <end position="542"/>
    </location>
</feature>
<keyword evidence="5 13" id="KW-0418">Kinase</keyword>
<dbReference type="RefSeq" id="WP_152804131.1">
    <property type="nucleotide sequence ID" value="NZ_WHNX01000013.1"/>
</dbReference>
<dbReference type="Gene3D" id="3.30.10.20">
    <property type="match status" value="3"/>
</dbReference>
<feature type="domain" description="Protein kinase" evidence="11">
    <location>
        <begin position="10"/>
        <end position="267"/>
    </location>
</feature>
<keyword evidence="10" id="KW-0812">Transmembrane</keyword>
<dbReference type="InterPro" id="IPR008271">
    <property type="entry name" value="Ser/Thr_kinase_AS"/>
</dbReference>
<dbReference type="CDD" id="cd06577">
    <property type="entry name" value="PASTA_pknB"/>
    <property type="match status" value="3"/>
</dbReference>
<dbReference type="InterPro" id="IPR000719">
    <property type="entry name" value="Prot_kinase_dom"/>
</dbReference>
<feature type="domain" description="PASTA" evidence="12">
    <location>
        <begin position="338"/>
        <end position="405"/>
    </location>
</feature>
<dbReference type="EC" id="2.7.11.1" evidence="1"/>
<dbReference type="Proteomes" id="UP000440004">
    <property type="component" value="Unassembled WGS sequence"/>
</dbReference>
<evidence type="ECO:0000256" key="10">
    <source>
        <dbReference type="SAM" id="Phobius"/>
    </source>
</evidence>
<dbReference type="PROSITE" id="PS50011">
    <property type="entry name" value="PROTEIN_KINASE_DOM"/>
    <property type="match status" value="1"/>
</dbReference>
<dbReference type="GO" id="GO:0005737">
    <property type="term" value="C:cytoplasm"/>
    <property type="evidence" value="ECO:0007669"/>
    <property type="project" value="TreeGrafter"/>
</dbReference>
<evidence type="ECO:0000256" key="1">
    <source>
        <dbReference type="ARBA" id="ARBA00012513"/>
    </source>
</evidence>
<comment type="caution">
    <text evidence="13">The sequence shown here is derived from an EMBL/GenBank/DDBJ whole genome shotgun (WGS) entry which is preliminary data.</text>
</comment>
<keyword evidence="10" id="KW-0472">Membrane</keyword>